<keyword evidence="4" id="KW-0597">Phosphoprotein</keyword>
<evidence type="ECO:0000313" key="13">
    <source>
        <dbReference type="EMBL" id="PWN34542.1"/>
    </source>
</evidence>
<accession>A0A316VAM4</accession>
<dbReference type="InterPro" id="IPR002328">
    <property type="entry name" value="ADH_Zn_CS"/>
</dbReference>
<dbReference type="InterPro" id="IPR020843">
    <property type="entry name" value="ER"/>
</dbReference>
<evidence type="ECO:0000313" key="14">
    <source>
        <dbReference type="Proteomes" id="UP000245771"/>
    </source>
</evidence>
<dbReference type="PROSITE" id="PS00059">
    <property type="entry name" value="ADH_ZINC"/>
    <property type="match status" value="1"/>
</dbReference>
<evidence type="ECO:0000256" key="4">
    <source>
        <dbReference type="ARBA" id="ARBA00022553"/>
    </source>
</evidence>
<dbReference type="InterPro" id="IPR011032">
    <property type="entry name" value="GroES-like_sf"/>
</dbReference>
<dbReference type="Pfam" id="PF08240">
    <property type="entry name" value="ADH_N"/>
    <property type="match status" value="1"/>
</dbReference>
<comment type="catalytic activity">
    <reaction evidence="10">
        <text>a primary alcohol + NADP(+) = an aldehyde + NADPH + H(+)</text>
        <dbReference type="Rhea" id="RHEA:15937"/>
        <dbReference type="ChEBI" id="CHEBI:15378"/>
        <dbReference type="ChEBI" id="CHEBI:15734"/>
        <dbReference type="ChEBI" id="CHEBI:17478"/>
        <dbReference type="ChEBI" id="CHEBI:57783"/>
        <dbReference type="ChEBI" id="CHEBI:58349"/>
        <dbReference type="EC" id="1.1.1.2"/>
    </reaction>
    <physiologicalReaction direction="left-to-right" evidence="10">
        <dbReference type="Rhea" id="RHEA:15938"/>
    </physiologicalReaction>
    <physiologicalReaction direction="right-to-left" evidence="10">
        <dbReference type="Rhea" id="RHEA:15939"/>
    </physiologicalReaction>
</comment>
<dbReference type="CDD" id="cd05283">
    <property type="entry name" value="CAD1"/>
    <property type="match status" value="1"/>
</dbReference>
<evidence type="ECO:0000256" key="7">
    <source>
        <dbReference type="ARBA" id="ARBA00022857"/>
    </source>
</evidence>
<dbReference type="InterPro" id="IPR047109">
    <property type="entry name" value="CAD-like"/>
</dbReference>
<keyword evidence="6 11" id="KW-0862">Zinc</keyword>
<dbReference type="GO" id="GO:0006066">
    <property type="term" value="P:alcohol metabolic process"/>
    <property type="evidence" value="ECO:0007669"/>
    <property type="project" value="UniProtKB-ARBA"/>
</dbReference>
<dbReference type="Gene3D" id="3.90.180.10">
    <property type="entry name" value="Medium-chain alcohol dehydrogenases, catalytic domain"/>
    <property type="match status" value="1"/>
</dbReference>
<evidence type="ECO:0000256" key="11">
    <source>
        <dbReference type="RuleBase" id="RU361277"/>
    </source>
</evidence>
<dbReference type="EMBL" id="KZ819603">
    <property type="protein sequence ID" value="PWN34542.1"/>
    <property type="molecule type" value="Genomic_DNA"/>
</dbReference>
<dbReference type="AlphaFoldDB" id="A0A316VAM4"/>
<organism evidence="13 14">
    <name type="scientific">Meira miltonrushii</name>
    <dbReference type="NCBI Taxonomy" id="1280837"/>
    <lineage>
        <taxon>Eukaryota</taxon>
        <taxon>Fungi</taxon>
        <taxon>Dikarya</taxon>
        <taxon>Basidiomycota</taxon>
        <taxon>Ustilaginomycotina</taxon>
        <taxon>Exobasidiomycetes</taxon>
        <taxon>Exobasidiales</taxon>
        <taxon>Brachybasidiaceae</taxon>
        <taxon>Meira</taxon>
    </lineage>
</organism>
<dbReference type="InParanoid" id="A0A316VAM4"/>
<proteinExistence type="inferred from homology"/>
<evidence type="ECO:0000256" key="10">
    <source>
        <dbReference type="ARBA" id="ARBA00050997"/>
    </source>
</evidence>
<name>A0A316VAM4_9BASI</name>
<dbReference type="EC" id="1.1.1.2" evidence="9"/>
<dbReference type="GO" id="GO:0008270">
    <property type="term" value="F:zinc ion binding"/>
    <property type="evidence" value="ECO:0007669"/>
    <property type="project" value="InterPro"/>
</dbReference>
<dbReference type="RefSeq" id="XP_025354844.1">
    <property type="nucleotide sequence ID" value="XM_025498532.1"/>
</dbReference>
<dbReference type="InterPro" id="IPR013154">
    <property type="entry name" value="ADH-like_N"/>
</dbReference>
<reference evidence="13 14" key="1">
    <citation type="journal article" date="2018" name="Mol. Biol. Evol.">
        <title>Broad Genomic Sampling Reveals a Smut Pathogenic Ancestry of the Fungal Clade Ustilaginomycotina.</title>
        <authorList>
            <person name="Kijpornyongpan T."/>
            <person name="Mondo S.J."/>
            <person name="Barry K."/>
            <person name="Sandor L."/>
            <person name="Lee J."/>
            <person name="Lipzen A."/>
            <person name="Pangilinan J."/>
            <person name="LaButti K."/>
            <person name="Hainaut M."/>
            <person name="Henrissat B."/>
            <person name="Grigoriev I.V."/>
            <person name="Spatafora J.W."/>
            <person name="Aime M.C."/>
        </authorList>
    </citation>
    <scope>NUCLEOTIDE SEQUENCE [LARGE SCALE GENOMIC DNA]</scope>
    <source>
        <strain evidence="13 14">MCA 3882</strain>
    </source>
</reference>
<dbReference type="Proteomes" id="UP000245771">
    <property type="component" value="Unassembled WGS sequence"/>
</dbReference>
<dbReference type="Gene3D" id="3.40.50.720">
    <property type="entry name" value="NAD(P)-binding Rossmann-like Domain"/>
    <property type="match status" value="1"/>
</dbReference>
<dbReference type="InterPro" id="IPR036291">
    <property type="entry name" value="NAD(P)-bd_dom_sf"/>
</dbReference>
<dbReference type="Pfam" id="PF00107">
    <property type="entry name" value="ADH_zinc_N"/>
    <property type="match status" value="1"/>
</dbReference>
<comment type="cofactor">
    <cofactor evidence="1 11">
        <name>Zn(2+)</name>
        <dbReference type="ChEBI" id="CHEBI:29105"/>
    </cofactor>
</comment>
<keyword evidence="8" id="KW-0560">Oxidoreductase</keyword>
<comment type="similarity">
    <text evidence="2 11">Belongs to the zinc-containing alcohol dehydrogenase family.</text>
</comment>
<dbReference type="OrthoDB" id="1879366at2759"/>
<keyword evidence="7" id="KW-0521">NADP</keyword>
<dbReference type="SMART" id="SM00829">
    <property type="entry name" value="PKS_ER"/>
    <property type="match status" value="1"/>
</dbReference>
<dbReference type="STRING" id="1280837.A0A316VAM4"/>
<dbReference type="GO" id="GO:0008106">
    <property type="term" value="F:alcohol dehydrogenase (NADP+) activity"/>
    <property type="evidence" value="ECO:0007669"/>
    <property type="project" value="UniProtKB-EC"/>
</dbReference>
<sequence length="359" mass="38492">MPKGYSISDTKKWTDFKVIDFDLKPETDDDVTVAIQYCGICGSDLHTINGGWGELSVPAVIPGHEIVGKVTQVGKNVKDIKVGDRVGVGAQVGSCMNCSSCNTNFENYCLGDGKAGCVDTYNSKYADGHPAQGGYSTAIRAHERFVFPLPDAIKSEDAASMFCAGLTVYSPLLRNGCGPGKNVAVVGLGGLGHYAVLFAAAMGADVTVISHSPKKKQDALKMGAKEFVATGENEQWYTEYGMKKKPFDIIINTASSSALDLTALVKTCAVYGNIVMCGMPEDAWKLRSQHLAGNGAGIQGSHIGSKEDVKKMLALAAEKNIKPWIEVLDMKECPGALTRVHDNDIRYRFVLKQDLEPVA</sequence>
<dbReference type="SUPFAM" id="SSF50129">
    <property type="entry name" value="GroES-like"/>
    <property type="match status" value="1"/>
</dbReference>
<protein>
    <recommendedName>
        <fullName evidence="9">alcohol dehydrogenase (NADP(+))</fullName>
        <ecNumber evidence="9">1.1.1.2</ecNumber>
    </recommendedName>
</protein>
<dbReference type="InterPro" id="IPR013149">
    <property type="entry name" value="ADH-like_C"/>
</dbReference>
<evidence type="ECO:0000256" key="8">
    <source>
        <dbReference type="ARBA" id="ARBA00023002"/>
    </source>
</evidence>
<evidence type="ECO:0000256" key="2">
    <source>
        <dbReference type="ARBA" id="ARBA00008072"/>
    </source>
</evidence>
<evidence type="ECO:0000256" key="6">
    <source>
        <dbReference type="ARBA" id="ARBA00022833"/>
    </source>
</evidence>
<gene>
    <name evidence="13" type="ORF">FA14DRAFT_160105</name>
</gene>
<dbReference type="GeneID" id="37020313"/>
<evidence type="ECO:0000256" key="3">
    <source>
        <dbReference type="ARBA" id="ARBA00011738"/>
    </source>
</evidence>
<dbReference type="SUPFAM" id="SSF51735">
    <property type="entry name" value="NAD(P)-binding Rossmann-fold domains"/>
    <property type="match status" value="1"/>
</dbReference>
<feature type="domain" description="Enoyl reductase (ER)" evidence="12">
    <location>
        <begin position="6"/>
        <end position="351"/>
    </location>
</feature>
<evidence type="ECO:0000256" key="9">
    <source>
        <dbReference type="ARBA" id="ARBA00024074"/>
    </source>
</evidence>
<evidence type="ECO:0000259" key="12">
    <source>
        <dbReference type="SMART" id="SM00829"/>
    </source>
</evidence>
<comment type="subunit">
    <text evidence="3">Homodimer.</text>
</comment>
<evidence type="ECO:0000256" key="5">
    <source>
        <dbReference type="ARBA" id="ARBA00022723"/>
    </source>
</evidence>
<evidence type="ECO:0000256" key="1">
    <source>
        <dbReference type="ARBA" id="ARBA00001947"/>
    </source>
</evidence>
<dbReference type="FunFam" id="3.40.50.720:FF:000158">
    <property type="entry name" value="Zinc-binding alcohol dehydrogenase"/>
    <property type="match status" value="1"/>
</dbReference>
<dbReference type="PANTHER" id="PTHR42683">
    <property type="entry name" value="ALDEHYDE REDUCTASE"/>
    <property type="match status" value="1"/>
</dbReference>
<keyword evidence="14" id="KW-1185">Reference proteome</keyword>
<keyword evidence="5 11" id="KW-0479">Metal-binding</keyword>